<evidence type="ECO:0000313" key="1">
    <source>
        <dbReference type="EMBL" id="JAE12717.1"/>
    </source>
</evidence>
<organism evidence="1">
    <name type="scientific">Arundo donax</name>
    <name type="common">Giant reed</name>
    <name type="synonym">Donax arundinaceus</name>
    <dbReference type="NCBI Taxonomy" id="35708"/>
    <lineage>
        <taxon>Eukaryota</taxon>
        <taxon>Viridiplantae</taxon>
        <taxon>Streptophyta</taxon>
        <taxon>Embryophyta</taxon>
        <taxon>Tracheophyta</taxon>
        <taxon>Spermatophyta</taxon>
        <taxon>Magnoliopsida</taxon>
        <taxon>Liliopsida</taxon>
        <taxon>Poales</taxon>
        <taxon>Poaceae</taxon>
        <taxon>PACMAD clade</taxon>
        <taxon>Arundinoideae</taxon>
        <taxon>Arundineae</taxon>
        <taxon>Arundo</taxon>
    </lineage>
</organism>
<reference evidence="1" key="1">
    <citation type="submission" date="2014-09" db="EMBL/GenBank/DDBJ databases">
        <authorList>
            <person name="Magalhaes I.L.F."/>
            <person name="Oliveira U."/>
            <person name="Santos F.R."/>
            <person name="Vidigal T.H.D.A."/>
            <person name="Brescovit A.D."/>
            <person name="Santos A.J."/>
        </authorList>
    </citation>
    <scope>NUCLEOTIDE SEQUENCE</scope>
    <source>
        <tissue evidence="1">Shoot tissue taken approximately 20 cm above the soil surface</tissue>
    </source>
</reference>
<dbReference type="AlphaFoldDB" id="A0A0A9FK61"/>
<sequence length="47" mass="5493">MVRMLKSINEPTPFNHGYNICWAIHTAVCVRHEDMQTLNTECIMKSE</sequence>
<name>A0A0A9FK61_ARUDO</name>
<dbReference type="EMBL" id="GBRH01185179">
    <property type="protein sequence ID" value="JAE12717.1"/>
    <property type="molecule type" value="Transcribed_RNA"/>
</dbReference>
<proteinExistence type="predicted"/>
<protein>
    <submittedName>
        <fullName evidence="1">Uncharacterized protein</fullName>
    </submittedName>
</protein>
<reference evidence="1" key="2">
    <citation type="journal article" date="2015" name="Data Brief">
        <title>Shoot transcriptome of the giant reed, Arundo donax.</title>
        <authorList>
            <person name="Barrero R.A."/>
            <person name="Guerrero F.D."/>
            <person name="Moolhuijzen P."/>
            <person name="Goolsby J.A."/>
            <person name="Tidwell J."/>
            <person name="Bellgard S.E."/>
            <person name="Bellgard M.I."/>
        </authorList>
    </citation>
    <scope>NUCLEOTIDE SEQUENCE</scope>
    <source>
        <tissue evidence="1">Shoot tissue taken approximately 20 cm above the soil surface</tissue>
    </source>
</reference>
<accession>A0A0A9FK61</accession>